<feature type="region of interest" description="Disordered" evidence="1">
    <location>
        <begin position="272"/>
        <end position="292"/>
    </location>
</feature>
<feature type="transmembrane region" description="Helical" evidence="2">
    <location>
        <begin position="700"/>
        <end position="722"/>
    </location>
</feature>
<feature type="chain" id="PRO_5040178122" description="Fibronectin type-III domain-containing protein" evidence="3">
    <location>
        <begin position="24"/>
        <end position="728"/>
    </location>
</feature>
<accession>A0A9Q0L6Y1</accession>
<dbReference type="SUPFAM" id="SSF101898">
    <property type="entry name" value="NHL repeat"/>
    <property type="match status" value="1"/>
</dbReference>
<dbReference type="SUPFAM" id="SSF49265">
    <property type="entry name" value="Fibronectin type III"/>
    <property type="match status" value="1"/>
</dbReference>
<dbReference type="Gene3D" id="2.130.10.10">
    <property type="entry name" value="YVTN repeat-like/Quinoprotein amine dehydrogenase"/>
    <property type="match status" value="1"/>
</dbReference>
<comment type="caution">
    <text evidence="5">The sequence shown here is derived from an EMBL/GenBank/DDBJ whole genome shotgun (WGS) entry which is preliminary data.</text>
</comment>
<name>A0A9Q0L6Y1_ANAIG</name>
<feature type="domain" description="Fibronectin type-III" evidence="4">
    <location>
        <begin position="502"/>
        <end position="602"/>
    </location>
</feature>
<dbReference type="PROSITE" id="PS50853">
    <property type="entry name" value="FN3"/>
    <property type="match status" value="1"/>
</dbReference>
<evidence type="ECO:0000313" key="6">
    <source>
        <dbReference type="Proteomes" id="UP001149090"/>
    </source>
</evidence>
<organism evidence="5 6">
    <name type="scientific">Anaeramoeba ignava</name>
    <name type="common">Anaerobic marine amoeba</name>
    <dbReference type="NCBI Taxonomy" id="1746090"/>
    <lineage>
        <taxon>Eukaryota</taxon>
        <taxon>Metamonada</taxon>
        <taxon>Anaeramoebidae</taxon>
        <taxon>Anaeramoeba</taxon>
    </lineage>
</organism>
<dbReference type="Gene3D" id="2.60.40.10">
    <property type="entry name" value="Immunoglobulins"/>
    <property type="match status" value="1"/>
</dbReference>
<protein>
    <recommendedName>
        <fullName evidence="4">Fibronectin type-III domain-containing protein</fullName>
    </recommendedName>
</protein>
<dbReference type="CDD" id="cd00063">
    <property type="entry name" value="FN3"/>
    <property type="match status" value="1"/>
</dbReference>
<dbReference type="Proteomes" id="UP001149090">
    <property type="component" value="Unassembled WGS sequence"/>
</dbReference>
<keyword evidence="3" id="KW-0732">Signal</keyword>
<evidence type="ECO:0000256" key="2">
    <source>
        <dbReference type="SAM" id="Phobius"/>
    </source>
</evidence>
<dbReference type="AlphaFoldDB" id="A0A9Q0L6Y1"/>
<feature type="signal peptide" evidence="3">
    <location>
        <begin position="1"/>
        <end position="23"/>
    </location>
</feature>
<proteinExistence type="predicted"/>
<dbReference type="InterPro" id="IPR036116">
    <property type="entry name" value="FN3_sf"/>
</dbReference>
<dbReference type="Pfam" id="PF00041">
    <property type="entry name" value="fn3"/>
    <property type="match status" value="1"/>
</dbReference>
<sequence>MKKHTIFLIILIILIEQIGKVSSQYADSSPVSFTFIDEMTDQLAGFGQTVSVSNDVMIVGSPYFGVLIYRFDGITFVLEQSINELSIQFGYNVALDEEVFVVSAYDTHEIFIYRYNGSYWDFEANFSENVDGYGNDVSISGNVIVVSSYNNQQIFIYRYDGNNWFFEDDFFEPTPGYGNCVAVSGDVIVVCAYDSTQVFTYRYSNLIWVFEQNIVESNGFGYCAAIENNLMLIGSFDNDTVQVYRYYNGNWNYNDYIEVTPLPQENQIQNQNQNQNSNQNQNQNSNQNSNQNQNQIQIQIQNQNSNQNQNQNQIQKSNSKSNSNSKLGIFQFGSSVSISGDIIAIGQNSITAIYLYQYYSNDWHLQYANTSLCSPAPVSVSISRNIGVLGVGNCMEVDVYTAFPPTINLINCSSLYSSFECYWNKIDYPFPVEYQIDYGIGWQIMEEPIILEGNISYQIFNSSYPNITGNANYSIIIKACEPVSKLCGTQSSQVDLTTRIPVVQNLTFVSTNNSINVTWNPPNVTMDGEIPDLDHYLITYYQDNELSITNITVDNTTTSFEMTSLDCGTTYHFSIYACRTLECLADDMGQVFETTIETVFDEVYLLQCSMLYVLVVSCSWISPITCSNNATSYIFSYQSSSGTDSGSFLVNGTSTTFLAKIEDENYNVQVSACNRDLNCGEVTLSSSKSGLEPSQTTKNLMITSAIFLIFGFVFLIGSFIFVRIRFPF</sequence>
<dbReference type="InterPro" id="IPR003961">
    <property type="entry name" value="FN3_dom"/>
</dbReference>
<dbReference type="InterPro" id="IPR015943">
    <property type="entry name" value="WD40/YVTN_repeat-like_dom_sf"/>
</dbReference>
<dbReference type="EMBL" id="JAPDFW010000132">
    <property type="protein sequence ID" value="KAJ5067201.1"/>
    <property type="molecule type" value="Genomic_DNA"/>
</dbReference>
<dbReference type="PANTHER" id="PTHR36220">
    <property type="entry name" value="UNNAMED PRODUCT"/>
    <property type="match status" value="1"/>
</dbReference>
<reference evidence="5" key="1">
    <citation type="submission" date="2022-10" db="EMBL/GenBank/DDBJ databases">
        <title>Novel sulphate-reducing endosymbionts in the free-living metamonad Anaeramoeba.</title>
        <authorList>
            <person name="Jerlstrom-Hultqvist J."/>
            <person name="Cepicka I."/>
            <person name="Gallot-Lavallee L."/>
            <person name="Salas-Leiva D."/>
            <person name="Curtis B.A."/>
            <person name="Zahonova K."/>
            <person name="Pipaliya S."/>
            <person name="Dacks J."/>
            <person name="Roger A.J."/>
        </authorList>
    </citation>
    <scope>NUCLEOTIDE SEQUENCE</scope>
    <source>
        <strain evidence="5">BMAN</strain>
    </source>
</reference>
<keyword evidence="6" id="KW-1185">Reference proteome</keyword>
<keyword evidence="2" id="KW-0472">Membrane</keyword>
<dbReference type="InterPro" id="IPR013783">
    <property type="entry name" value="Ig-like_fold"/>
</dbReference>
<evidence type="ECO:0000256" key="1">
    <source>
        <dbReference type="SAM" id="MobiDB-lite"/>
    </source>
</evidence>
<keyword evidence="2" id="KW-0812">Transmembrane</keyword>
<keyword evidence="2" id="KW-1133">Transmembrane helix</keyword>
<evidence type="ECO:0000313" key="5">
    <source>
        <dbReference type="EMBL" id="KAJ5067201.1"/>
    </source>
</evidence>
<gene>
    <name evidence="5" type="ORF">M0811_13161</name>
</gene>
<evidence type="ECO:0000256" key="3">
    <source>
        <dbReference type="SAM" id="SignalP"/>
    </source>
</evidence>
<dbReference type="SMART" id="SM00060">
    <property type="entry name" value="FN3"/>
    <property type="match status" value="1"/>
</dbReference>
<evidence type="ECO:0000259" key="4">
    <source>
        <dbReference type="PROSITE" id="PS50853"/>
    </source>
</evidence>
<dbReference type="PANTHER" id="PTHR36220:SF1">
    <property type="entry name" value="GAMMA TUBULIN COMPLEX COMPONENT C-TERMINAL DOMAIN-CONTAINING PROTEIN"/>
    <property type="match status" value="1"/>
</dbReference>